<dbReference type="InterPro" id="IPR057688">
    <property type="entry name" value="DUF7928"/>
</dbReference>
<dbReference type="Proteomes" id="UP000322225">
    <property type="component" value="Chromosome 12"/>
</dbReference>
<feature type="region of interest" description="Disordered" evidence="1">
    <location>
        <begin position="185"/>
        <end position="222"/>
    </location>
</feature>
<feature type="compositionally biased region" description="Basic residues" evidence="1">
    <location>
        <begin position="195"/>
        <end position="204"/>
    </location>
</feature>
<feature type="transmembrane region" description="Helical" evidence="2">
    <location>
        <begin position="1123"/>
        <end position="1144"/>
    </location>
</feature>
<dbReference type="InterPro" id="IPR001173">
    <property type="entry name" value="Glyco_trans_2-like"/>
</dbReference>
<accession>A0AAJ8N0R4</accession>
<dbReference type="Pfam" id="PF25550">
    <property type="entry name" value="DUF7928"/>
    <property type="match status" value="1"/>
</dbReference>
<dbReference type="SUPFAM" id="SSF53448">
    <property type="entry name" value="Nucleotide-diphospho-sugar transferases"/>
    <property type="match status" value="1"/>
</dbReference>
<feature type="transmembrane region" description="Helical" evidence="2">
    <location>
        <begin position="1070"/>
        <end position="1094"/>
    </location>
</feature>
<feature type="region of interest" description="Disordered" evidence="1">
    <location>
        <begin position="1"/>
        <end position="48"/>
    </location>
</feature>
<feature type="transmembrane region" description="Helical" evidence="2">
    <location>
        <begin position="589"/>
        <end position="613"/>
    </location>
</feature>
<name>A0AAJ8N0R4_9TREE</name>
<keyword evidence="6" id="KW-1185">Reference proteome</keyword>
<feature type="transmembrane region" description="Helical" evidence="2">
    <location>
        <begin position="1179"/>
        <end position="1201"/>
    </location>
</feature>
<feature type="compositionally biased region" description="Basic residues" evidence="1">
    <location>
        <begin position="213"/>
        <end position="222"/>
    </location>
</feature>
<evidence type="ECO:0000313" key="6">
    <source>
        <dbReference type="Proteomes" id="UP000322225"/>
    </source>
</evidence>
<keyword evidence="2" id="KW-0812">Transmembrane</keyword>
<dbReference type="Gene3D" id="3.90.550.10">
    <property type="entry name" value="Spore Coat Polysaccharide Biosynthesis Protein SpsA, Chain A"/>
    <property type="match status" value="1"/>
</dbReference>
<proteinExistence type="predicted"/>
<dbReference type="PANTHER" id="PTHR35408">
    <property type="entry name" value="CHROMOSOME 15, WHOLE GENOME SHOTGUN SEQUENCE"/>
    <property type="match status" value="1"/>
</dbReference>
<evidence type="ECO:0000256" key="2">
    <source>
        <dbReference type="SAM" id="Phobius"/>
    </source>
</evidence>
<keyword evidence="2" id="KW-1133">Transmembrane helix</keyword>
<protein>
    <recommendedName>
        <fullName evidence="7">Glycosyltransferase 2-like domain-containing protein</fullName>
    </recommendedName>
</protein>
<gene>
    <name evidence="5" type="ORF">CI109_106534</name>
</gene>
<feature type="transmembrane region" description="Helical" evidence="2">
    <location>
        <begin position="549"/>
        <end position="569"/>
    </location>
</feature>
<feature type="transmembrane region" description="Helical" evidence="2">
    <location>
        <begin position="1213"/>
        <end position="1238"/>
    </location>
</feature>
<feature type="domain" description="DUF7928" evidence="4">
    <location>
        <begin position="317"/>
        <end position="476"/>
    </location>
</feature>
<dbReference type="AlphaFoldDB" id="A0AAJ8N0R4"/>
<evidence type="ECO:0000259" key="4">
    <source>
        <dbReference type="Pfam" id="PF25550"/>
    </source>
</evidence>
<feature type="compositionally biased region" description="Low complexity" evidence="1">
    <location>
        <begin position="30"/>
        <end position="41"/>
    </location>
</feature>
<dbReference type="Pfam" id="PF13632">
    <property type="entry name" value="Glyco_trans_2_3"/>
    <property type="match status" value="1"/>
</dbReference>
<dbReference type="GeneID" id="43588014"/>
<feature type="transmembrane region" description="Helical" evidence="2">
    <location>
        <begin position="1027"/>
        <end position="1049"/>
    </location>
</feature>
<feature type="compositionally biased region" description="Pro residues" evidence="1">
    <location>
        <begin position="11"/>
        <end position="26"/>
    </location>
</feature>
<dbReference type="PANTHER" id="PTHR35408:SF3">
    <property type="entry name" value="GLYCOSYLTRANSFERASE 2-LIKE DOMAIN-CONTAINING PROTEIN"/>
    <property type="match status" value="1"/>
</dbReference>
<organism evidence="5 6">
    <name type="scientific">Kwoniella shandongensis</name>
    <dbReference type="NCBI Taxonomy" id="1734106"/>
    <lineage>
        <taxon>Eukaryota</taxon>
        <taxon>Fungi</taxon>
        <taxon>Dikarya</taxon>
        <taxon>Basidiomycota</taxon>
        <taxon>Agaricomycotina</taxon>
        <taxon>Tremellomycetes</taxon>
        <taxon>Tremellales</taxon>
        <taxon>Cryptococcaceae</taxon>
        <taxon>Kwoniella</taxon>
    </lineage>
</organism>
<dbReference type="EMBL" id="CP144062">
    <property type="protein sequence ID" value="WWD22046.1"/>
    <property type="molecule type" value="Genomic_DNA"/>
</dbReference>
<evidence type="ECO:0000313" key="5">
    <source>
        <dbReference type="EMBL" id="WWD22046.1"/>
    </source>
</evidence>
<feature type="transmembrane region" description="Helical" evidence="2">
    <location>
        <begin position="1156"/>
        <end position="1173"/>
    </location>
</feature>
<dbReference type="RefSeq" id="XP_065823930.1">
    <property type="nucleotide sequence ID" value="XM_065967858.1"/>
</dbReference>
<reference evidence="5" key="2">
    <citation type="submission" date="2024-01" db="EMBL/GenBank/DDBJ databases">
        <title>Comparative genomics of Cryptococcus and Kwoniella reveals pathogenesis evolution and contrasting modes of karyotype evolution via chromosome fusion or intercentromeric recombination.</title>
        <authorList>
            <person name="Coelho M.A."/>
            <person name="David-Palma M."/>
            <person name="Shea T."/>
            <person name="Bowers K."/>
            <person name="McGinley-Smith S."/>
            <person name="Mohammad A.W."/>
            <person name="Gnirke A."/>
            <person name="Yurkov A.M."/>
            <person name="Nowrousian M."/>
            <person name="Sun S."/>
            <person name="Cuomo C.A."/>
            <person name="Heitman J."/>
        </authorList>
    </citation>
    <scope>NUCLEOTIDE SEQUENCE</scope>
    <source>
        <strain evidence="5">CBS 12478</strain>
    </source>
</reference>
<feature type="transmembrane region" description="Helical" evidence="2">
    <location>
        <begin position="996"/>
        <end position="1015"/>
    </location>
</feature>
<dbReference type="KEGG" id="ksn:43588014"/>
<evidence type="ECO:0000259" key="3">
    <source>
        <dbReference type="Pfam" id="PF13632"/>
    </source>
</evidence>
<evidence type="ECO:0008006" key="7">
    <source>
        <dbReference type="Google" id="ProtNLM"/>
    </source>
</evidence>
<feature type="domain" description="Glycosyltransferase 2-like" evidence="3">
    <location>
        <begin position="801"/>
        <end position="1015"/>
    </location>
</feature>
<reference evidence="5" key="1">
    <citation type="submission" date="2017-08" db="EMBL/GenBank/DDBJ databases">
        <authorList>
            <person name="Cuomo C."/>
            <person name="Billmyre B."/>
            <person name="Heitman J."/>
        </authorList>
    </citation>
    <scope>NUCLEOTIDE SEQUENCE</scope>
    <source>
        <strain evidence="5">CBS 12478</strain>
    </source>
</reference>
<keyword evidence="2" id="KW-0472">Membrane</keyword>
<sequence length="1240" mass="138540">MGLFRKAKPAFSPPELPTTNPSPPPTTDNAVASSSVQPSSPMARRPSFFPGLAAIGLTEPAPDAPVDPVTKTHMFSGQEQFTSLGGRRAQSIVPAWSRKASLAAARKDTNPVHLRMGESDYRTESGINDVFYKAKLTIDEEDEDEEENEPKARLDSASSLDFGLPVTRRAVDKGKGRASIGWETQLGWENGPPKGHAKKLKKGKGKDVYGKSGGKKKQRHRAKRVMRNLDEDLDAYNAYAQNGLVALTRSNGPSRDQSHYNIPALTHQPGVLDGDEAYLPHSNSQHLSNSTSLPLLDDIVEDDGIPRAVLVGDGFDAVDVMADHIFRIGVQQKKWFKAPRMGARREDVATGVSIRVRTGLYRTFPVNYEALRPFEDAMLKLNPEVAIKMKSEIVASIFVAYINTSPSMTELVIDENTRIQILDSVELLARARKHQYAAFVRSEQALAVWADDVENVIPAAEALEESLIQFVWRGEAVNVKYNQVMLVDAANRAEQEQVERRASEMEKMDVDGEVLPTLDEKGSVKTRDEDLDPEDIEMRKVRAYWRERPVMLIAPITDGLSIMLCMLLISMGLRTIIKEYLLDGGALRFVLLIFCPALFCIASFACMCVMGSIGQTFGPIRQVTQKSKYFSGVAPKRTMGELSHVTVKLPVYKESLEEVIQPTIESLKKAITTYERQGGSVSILICDDGLQLLSKAEADKRRRFYFDNSIAYIARPGHGVDGFIRKGRFKKAGNMNFATTLSLRVEEIMDDLRPPAQEAKGADHFWNELDELEIYDQALAQVLEEREGKAWAAGNIRIGEIILIIDSDTRVPEDCFADAVSEMKESPEVAIIQHMSGVMQVANHFFENGVAHFTRGIQHAISYCCASGEVAPFVGHNAFLRWSALQECMSIDPDDGVNKIWSEDHVSEDFQIAVTLQIRGYVVRWATYSGGDFEEGVSLTCDDELNRWQKYAFGCSELLFHPLKNWFTKGPITPLFNSFVWSSIPLHSKFTISGYIFSYYAIACSWFLTVANYFIVGLDLPVDGYYLPSWDVTLVCIVLFVGICNVAFITLRYRLKIPNCSQLAFDQIKWIPFFSIFFTGMSMPMSAALVSHLVGYNMTWSTTVKTVEKSNFFLQIPIIWRRFWPQICFFGLCVVMMIVTTSSLMPSGYRIGGVEIFVPMGLVTASHLLYPVALNPWFLAFSVSCVVAGVAPDLDILLTLLPVRFSVLIKTAFFLVSHHPMCCLFGIFLLGHCMYSHWAL</sequence>
<dbReference type="InterPro" id="IPR029044">
    <property type="entry name" value="Nucleotide-diphossugar_trans"/>
</dbReference>
<evidence type="ECO:0000256" key="1">
    <source>
        <dbReference type="SAM" id="MobiDB-lite"/>
    </source>
</evidence>